<proteinExistence type="predicted"/>
<gene>
    <name evidence="2" type="ORF">O181_112140</name>
</gene>
<comment type="caution">
    <text evidence="2">The sequence shown here is derived from an EMBL/GenBank/DDBJ whole genome shotgun (WGS) entry which is preliminary data.</text>
</comment>
<dbReference type="Proteomes" id="UP000765509">
    <property type="component" value="Unassembled WGS sequence"/>
</dbReference>
<organism evidence="2 3">
    <name type="scientific">Austropuccinia psidii MF-1</name>
    <dbReference type="NCBI Taxonomy" id="1389203"/>
    <lineage>
        <taxon>Eukaryota</taxon>
        <taxon>Fungi</taxon>
        <taxon>Dikarya</taxon>
        <taxon>Basidiomycota</taxon>
        <taxon>Pucciniomycotina</taxon>
        <taxon>Pucciniomycetes</taxon>
        <taxon>Pucciniales</taxon>
        <taxon>Sphaerophragmiaceae</taxon>
        <taxon>Austropuccinia</taxon>
    </lineage>
</organism>
<evidence type="ECO:0000256" key="1">
    <source>
        <dbReference type="SAM" id="MobiDB-lite"/>
    </source>
</evidence>
<feature type="compositionally biased region" description="Basic and acidic residues" evidence="1">
    <location>
        <begin position="101"/>
        <end position="112"/>
    </location>
</feature>
<feature type="region of interest" description="Disordered" evidence="1">
    <location>
        <begin position="1"/>
        <end position="76"/>
    </location>
</feature>
<feature type="compositionally biased region" description="Low complexity" evidence="1">
    <location>
        <begin position="31"/>
        <end position="42"/>
    </location>
</feature>
<evidence type="ECO:0000313" key="2">
    <source>
        <dbReference type="EMBL" id="MBW0572425.1"/>
    </source>
</evidence>
<dbReference type="EMBL" id="AVOT02090066">
    <property type="protein sequence ID" value="MBW0572425.1"/>
    <property type="molecule type" value="Genomic_DNA"/>
</dbReference>
<feature type="compositionally biased region" description="Basic residues" evidence="1">
    <location>
        <begin position="43"/>
        <end position="54"/>
    </location>
</feature>
<feature type="region of interest" description="Disordered" evidence="1">
    <location>
        <begin position="101"/>
        <end position="125"/>
    </location>
</feature>
<dbReference type="OrthoDB" id="5582182at2759"/>
<reference evidence="2" key="1">
    <citation type="submission" date="2021-03" db="EMBL/GenBank/DDBJ databases">
        <title>Draft genome sequence of rust myrtle Austropuccinia psidii MF-1, a brazilian biotype.</title>
        <authorList>
            <person name="Quecine M.C."/>
            <person name="Pachon D.M.R."/>
            <person name="Bonatelli M.L."/>
            <person name="Correr F.H."/>
            <person name="Franceschini L.M."/>
            <person name="Leite T.F."/>
            <person name="Margarido G.R.A."/>
            <person name="Almeida C.A."/>
            <person name="Ferrarezi J.A."/>
            <person name="Labate C.A."/>
        </authorList>
    </citation>
    <scope>NUCLEOTIDE SEQUENCE</scope>
    <source>
        <strain evidence="2">MF-1</strain>
    </source>
</reference>
<accession>A0A9Q3K3U4</accession>
<sequence>MDVTLELDTRYHERQKEKGGNQEKKPPVNGSNPSRPPQNSSSKRPHQKKNKKGKQFQSLKDKPHAALLNKDNKLIGSEKERWIQEGYLLIVVENTLLKNASRDPRTSLDHQEASLASRQKPEWES</sequence>
<dbReference type="AlphaFoldDB" id="A0A9Q3K3U4"/>
<name>A0A9Q3K3U4_9BASI</name>
<keyword evidence="3" id="KW-1185">Reference proteome</keyword>
<feature type="compositionally biased region" description="Basic and acidic residues" evidence="1">
    <location>
        <begin position="7"/>
        <end position="26"/>
    </location>
</feature>
<feature type="compositionally biased region" description="Basic and acidic residues" evidence="1">
    <location>
        <begin position="59"/>
        <end position="76"/>
    </location>
</feature>
<evidence type="ECO:0000313" key="3">
    <source>
        <dbReference type="Proteomes" id="UP000765509"/>
    </source>
</evidence>
<protein>
    <submittedName>
        <fullName evidence="2">Uncharacterized protein</fullName>
    </submittedName>
</protein>